<name>A0A8X6GP67_TRICU</name>
<evidence type="ECO:0000313" key="1">
    <source>
        <dbReference type="EMBL" id="GFQ86653.1"/>
    </source>
</evidence>
<dbReference type="Proteomes" id="UP000887116">
    <property type="component" value="Unassembled WGS sequence"/>
</dbReference>
<protein>
    <submittedName>
        <fullName evidence="1">MULE domain-containing protein</fullName>
    </submittedName>
</protein>
<dbReference type="OrthoDB" id="6436084at2759"/>
<evidence type="ECO:0000313" key="2">
    <source>
        <dbReference type="Proteomes" id="UP000887116"/>
    </source>
</evidence>
<dbReference type="AlphaFoldDB" id="A0A8X6GP67"/>
<keyword evidence="2" id="KW-1185">Reference proteome</keyword>
<comment type="caution">
    <text evidence="1">The sequence shown here is derived from an EMBL/GenBank/DDBJ whole genome shotgun (WGS) entry which is preliminary data.</text>
</comment>
<proteinExistence type="predicted"/>
<dbReference type="EMBL" id="BMAO01003247">
    <property type="protein sequence ID" value="GFQ86653.1"/>
    <property type="molecule type" value="Genomic_DNA"/>
</dbReference>
<gene>
    <name evidence="1" type="primary">AVEN_171321_1</name>
    <name evidence="1" type="ORF">TNCT_279431</name>
</gene>
<sequence length="196" mass="22507">MGHRLQSGLNTNMHVESMHKTLKYIYLKGRNAKWLDKTTYALMRFIRDKLVDRLIVMNKEKLFSKLKDLRQRHKTSLSLSTAMIIENESGYVVSSSSSHGTYLVQESNANCTCELICTDYNSTCIHNYLCKCKMEYVQAYTFGLSRPKFSIVQAESSNINNPNSLQGDLLIDEDETRETDIIITELSEKGKKMKSL</sequence>
<organism evidence="1 2">
    <name type="scientific">Trichonephila clavata</name>
    <name type="common">Joro spider</name>
    <name type="synonym">Nephila clavata</name>
    <dbReference type="NCBI Taxonomy" id="2740835"/>
    <lineage>
        <taxon>Eukaryota</taxon>
        <taxon>Metazoa</taxon>
        <taxon>Ecdysozoa</taxon>
        <taxon>Arthropoda</taxon>
        <taxon>Chelicerata</taxon>
        <taxon>Arachnida</taxon>
        <taxon>Araneae</taxon>
        <taxon>Araneomorphae</taxon>
        <taxon>Entelegynae</taxon>
        <taxon>Araneoidea</taxon>
        <taxon>Nephilidae</taxon>
        <taxon>Trichonephila</taxon>
    </lineage>
</organism>
<accession>A0A8X6GP67</accession>
<reference evidence="1" key="1">
    <citation type="submission" date="2020-07" db="EMBL/GenBank/DDBJ databases">
        <title>Multicomponent nature underlies the extraordinary mechanical properties of spider dragline silk.</title>
        <authorList>
            <person name="Kono N."/>
            <person name="Nakamura H."/>
            <person name="Mori M."/>
            <person name="Yoshida Y."/>
            <person name="Ohtoshi R."/>
            <person name="Malay A.D."/>
            <person name="Moran D.A.P."/>
            <person name="Tomita M."/>
            <person name="Numata K."/>
            <person name="Arakawa K."/>
        </authorList>
    </citation>
    <scope>NUCLEOTIDE SEQUENCE</scope>
</reference>